<name>A0ABQ4IRN6_9ACTN</name>
<feature type="region of interest" description="Disordered" evidence="1">
    <location>
        <begin position="1"/>
        <end position="45"/>
    </location>
</feature>
<organism evidence="2 3">
    <name type="scientific">Micromonospora lutea</name>
    <dbReference type="NCBI Taxonomy" id="419825"/>
    <lineage>
        <taxon>Bacteria</taxon>
        <taxon>Bacillati</taxon>
        <taxon>Actinomycetota</taxon>
        <taxon>Actinomycetes</taxon>
        <taxon>Micromonosporales</taxon>
        <taxon>Micromonosporaceae</taxon>
        <taxon>Micromonospora</taxon>
    </lineage>
</organism>
<accession>A0ABQ4IRN6</accession>
<protein>
    <submittedName>
        <fullName evidence="2">Uncharacterized protein</fullName>
    </submittedName>
</protein>
<keyword evidence="3" id="KW-1185">Reference proteome</keyword>
<reference evidence="2 3" key="1">
    <citation type="submission" date="2021-01" db="EMBL/GenBank/DDBJ databases">
        <title>Whole genome shotgun sequence of Verrucosispora lutea NBRC 106530.</title>
        <authorList>
            <person name="Komaki H."/>
            <person name="Tamura T."/>
        </authorList>
    </citation>
    <scope>NUCLEOTIDE SEQUENCE [LARGE SCALE GENOMIC DNA]</scope>
    <source>
        <strain evidence="2 3">NBRC 106530</strain>
    </source>
</reference>
<sequence>MPAGGTDRRHGHHRNLRHTPTATTSARSERGGGAARGNTTATHKHRAMTVYAQVRDACPLRVDGQAQVADSCVHLPGQAS</sequence>
<evidence type="ECO:0000256" key="1">
    <source>
        <dbReference type="SAM" id="MobiDB-lite"/>
    </source>
</evidence>
<dbReference type="EMBL" id="BOPB01000005">
    <property type="protein sequence ID" value="GIJ20572.1"/>
    <property type="molecule type" value="Genomic_DNA"/>
</dbReference>
<dbReference type="Proteomes" id="UP000643165">
    <property type="component" value="Unassembled WGS sequence"/>
</dbReference>
<proteinExistence type="predicted"/>
<gene>
    <name evidence="2" type="ORF">Vlu01_11960</name>
</gene>
<comment type="caution">
    <text evidence="2">The sequence shown here is derived from an EMBL/GenBank/DDBJ whole genome shotgun (WGS) entry which is preliminary data.</text>
</comment>
<evidence type="ECO:0000313" key="2">
    <source>
        <dbReference type="EMBL" id="GIJ20572.1"/>
    </source>
</evidence>
<evidence type="ECO:0000313" key="3">
    <source>
        <dbReference type="Proteomes" id="UP000643165"/>
    </source>
</evidence>